<evidence type="ECO:0008006" key="8">
    <source>
        <dbReference type="Google" id="ProtNLM"/>
    </source>
</evidence>
<dbReference type="GO" id="GO:0008064">
    <property type="term" value="P:regulation of actin polymerization or depolymerization"/>
    <property type="evidence" value="ECO:0007669"/>
    <property type="project" value="TreeGrafter"/>
</dbReference>
<gene>
    <name evidence="6" type="ORF">OXX778_LOCUS3616</name>
</gene>
<dbReference type="GO" id="GO:0005856">
    <property type="term" value="C:cytoskeleton"/>
    <property type="evidence" value="ECO:0007669"/>
    <property type="project" value="UniProtKB-SubCell"/>
</dbReference>
<reference evidence="6" key="1">
    <citation type="submission" date="2021-02" db="EMBL/GenBank/DDBJ databases">
        <authorList>
            <person name="Nowell W R."/>
        </authorList>
    </citation>
    <scope>NUCLEOTIDE SEQUENCE</scope>
    <source>
        <strain evidence="6">Ploen Becks lab</strain>
    </source>
</reference>
<comment type="subcellular location">
    <subcellularLocation>
        <location evidence="1">Cytoplasm</location>
        <location evidence="1">Cytoskeleton</location>
    </subcellularLocation>
</comment>
<keyword evidence="4" id="KW-0175">Coiled coil</keyword>
<comment type="caution">
    <text evidence="6">The sequence shown here is derived from an EMBL/GenBank/DDBJ whole genome shotgun (WGS) entry which is preliminary data.</text>
</comment>
<dbReference type="InterPro" id="IPR033378">
    <property type="entry name" value="BRICK1"/>
</dbReference>
<protein>
    <recommendedName>
        <fullName evidence="8">BRICK1</fullName>
    </recommendedName>
</protein>
<accession>A0A813P3D0</accession>
<dbReference type="AlphaFoldDB" id="A0A813P3D0"/>
<dbReference type="Gene3D" id="1.20.5.110">
    <property type="match status" value="1"/>
</dbReference>
<evidence type="ECO:0000256" key="2">
    <source>
        <dbReference type="ARBA" id="ARBA00005620"/>
    </source>
</evidence>
<dbReference type="GO" id="GO:0048870">
    <property type="term" value="P:cell motility"/>
    <property type="evidence" value="ECO:0007669"/>
    <property type="project" value="TreeGrafter"/>
</dbReference>
<evidence type="ECO:0000313" key="6">
    <source>
        <dbReference type="EMBL" id="CAF0745324.1"/>
    </source>
</evidence>
<keyword evidence="7" id="KW-1185">Reference proteome</keyword>
<dbReference type="GO" id="GO:0031209">
    <property type="term" value="C:SCAR complex"/>
    <property type="evidence" value="ECO:0007669"/>
    <property type="project" value="InterPro"/>
</dbReference>
<evidence type="ECO:0000256" key="5">
    <source>
        <dbReference type="ARBA" id="ARBA00023212"/>
    </source>
</evidence>
<keyword evidence="5" id="KW-0206">Cytoskeleton</keyword>
<dbReference type="PANTHER" id="PTHR33668">
    <property type="entry name" value="PROTEIN BRICK1"/>
    <property type="match status" value="1"/>
</dbReference>
<dbReference type="OrthoDB" id="1883432at2759"/>
<organism evidence="6 7">
    <name type="scientific">Brachionus calyciflorus</name>
    <dbReference type="NCBI Taxonomy" id="104777"/>
    <lineage>
        <taxon>Eukaryota</taxon>
        <taxon>Metazoa</taxon>
        <taxon>Spiralia</taxon>
        <taxon>Gnathifera</taxon>
        <taxon>Rotifera</taxon>
        <taxon>Eurotatoria</taxon>
        <taxon>Monogononta</taxon>
        <taxon>Pseudotrocha</taxon>
        <taxon>Ploima</taxon>
        <taxon>Brachionidae</taxon>
        <taxon>Brachionus</taxon>
    </lineage>
</organism>
<evidence type="ECO:0000256" key="1">
    <source>
        <dbReference type="ARBA" id="ARBA00004245"/>
    </source>
</evidence>
<dbReference type="EMBL" id="CAJNOC010000325">
    <property type="protein sequence ID" value="CAF0745324.1"/>
    <property type="molecule type" value="Genomic_DNA"/>
</dbReference>
<evidence type="ECO:0000256" key="4">
    <source>
        <dbReference type="ARBA" id="ARBA00023054"/>
    </source>
</evidence>
<dbReference type="PANTHER" id="PTHR33668:SF1">
    <property type="entry name" value="PROTEIN BRICK1"/>
    <property type="match status" value="1"/>
</dbReference>
<sequence length="175" mass="20298">MSLSSSNENSGDSRTSYYATQQQAHMQYQIHQQQLQLQHQIQQQQQQQVYNNTSSRYPNQNHYQHPPLTSIFPSIYSDTNNYMSNTQIGLMSAPNQLPINSSNSYSSVQRQIQQDWNNREYIAVILSNIKKLTDFLNTFELSCRSKLANLDEKLTKLEKQIDFVEAKVTKGETLN</sequence>
<evidence type="ECO:0000256" key="3">
    <source>
        <dbReference type="ARBA" id="ARBA00022490"/>
    </source>
</evidence>
<comment type="similarity">
    <text evidence="2">Belongs to the BRK1 family.</text>
</comment>
<proteinExistence type="inferred from homology"/>
<name>A0A813P3D0_9BILA</name>
<dbReference type="GO" id="GO:0007015">
    <property type="term" value="P:actin filament organization"/>
    <property type="evidence" value="ECO:0007669"/>
    <property type="project" value="InterPro"/>
</dbReference>
<keyword evidence="3" id="KW-0963">Cytoplasm</keyword>
<dbReference type="GO" id="GO:0044877">
    <property type="term" value="F:protein-containing complex binding"/>
    <property type="evidence" value="ECO:0007669"/>
    <property type="project" value="InterPro"/>
</dbReference>
<evidence type="ECO:0000313" key="7">
    <source>
        <dbReference type="Proteomes" id="UP000663879"/>
    </source>
</evidence>
<dbReference type="Proteomes" id="UP000663879">
    <property type="component" value="Unassembled WGS sequence"/>
</dbReference>